<organism evidence="2 3">
    <name type="scientific">Pseudomonas gingeri</name>
    <dbReference type="NCBI Taxonomy" id="117681"/>
    <lineage>
        <taxon>Bacteria</taxon>
        <taxon>Pseudomonadati</taxon>
        <taxon>Pseudomonadota</taxon>
        <taxon>Gammaproteobacteria</taxon>
        <taxon>Pseudomonadales</taxon>
        <taxon>Pseudomonadaceae</taxon>
        <taxon>Pseudomonas</taxon>
    </lineage>
</organism>
<sequence>MSNQSLDAQYAETLELKGRFNSCLADLLDEILNKSPTNKTYNHALSALSGLVTKFEQYLTSASSDLIDISKTQIEDMLVSIENMLILCADSWSAFRVASELIDAPFTLPAGNYLFTSQVLLKTYRKHKAEEIKTRYAALNLPVSGFNHNKSLKFNQVRIHIPQAVAGSVLMTAGTVLAFFVGLETGTQYYISRILISLGAGFLIAGLAQGYIKTKFKFGGVVITASGAVATFFVLYFYNPAPAPDYISDSQARQNTKSVSNAETSN</sequence>
<accession>A0A7Y7XVE6</accession>
<dbReference type="AlphaFoldDB" id="A0A7Y7XVE6"/>
<name>A0A7Y7XVE6_9PSED</name>
<feature type="transmembrane region" description="Helical" evidence="1">
    <location>
        <begin position="164"/>
        <end position="183"/>
    </location>
</feature>
<evidence type="ECO:0000313" key="2">
    <source>
        <dbReference type="EMBL" id="NWC13023.1"/>
    </source>
</evidence>
<evidence type="ECO:0000313" key="3">
    <source>
        <dbReference type="Proteomes" id="UP000517547"/>
    </source>
</evidence>
<feature type="transmembrane region" description="Helical" evidence="1">
    <location>
        <begin position="220"/>
        <end position="238"/>
    </location>
</feature>
<keyword evidence="1" id="KW-1133">Transmembrane helix</keyword>
<comment type="caution">
    <text evidence="2">The sequence shown here is derived from an EMBL/GenBank/DDBJ whole genome shotgun (WGS) entry which is preliminary data.</text>
</comment>
<keyword evidence="1" id="KW-0812">Transmembrane</keyword>
<dbReference type="Proteomes" id="UP000517547">
    <property type="component" value="Unassembled WGS sequence"/>
</dbReference>
<keyword evidence="1" id="KW-0472">Membrane</keyword>
<gene>
    <name evidence="2" type="ORF">HX845_05205</name>
</gene>
<evidence type="ECO:0000256" key="1">
    <source>
        <dbReference type="SAM" id="Phobius"/>
    </source>
</evidence>
<proteinExistence type="predicted"/>
<protein>
    <submittedName>
        <fullName evidence="2">Uncharacterized protein</fullName>
    </submittedName>
</protein>
<dbReference type="EMBL" id="JACAQE010000001">
    <property type="protein sequence ID" value="NWC13023.1"/>
    <property type="molecule type" value="Genomic_DNA"/>
</dbReference>
<reference evidence="2 3" key="1">
    <citation type="submission" date="2020-04" db="EMBL/GenBank/DDBJ databases">
        <title>Molecular characterization of pseudomonads from Agaricus bisporus reveal novel blotch 2 pathogens in Western Europe.</title>
        <authorList>
            <person name="Taparia T."/>
            <person name="Krijger M."/>
            <person name="Haynes E."/>
            <person name="Elpinstone J.G."/>
            <person name="Noble R."/>
            <person name="Van Der Wolf J."/>
        </authorList>
    </citation>
    <scope>NUCLEOTIDE SEQUENCE [LARGE SCALE GENOMIC DNA]</scope>
    <source>
        <strain evidence="2 3">IPO3738</strain>
    </source>
</reference>
<dbReference type="RefSeq" id="WP_146049247.1">
    <property type="nucleotide sequence ID" value="NZ_JACAQE010000001.1"/>
</dbReference>
<feature type="transmembrane region" description="Helical" evidence="1">
    <location>
        <begin position="189"/>
        <end position="208"/>
    </location>
</feature>